<dbReference type="RefSeq" id="WP_184937308.1">
    <property type="nucleotide sequence ID" value="NZ_BAAAWZ010000001.1"/>
</dbReference>
<dbReference type="Gene3D" id="3.40.50.300">
    <property type="entry name" value="P-loop containing nucleotide triphosphate hydrolases"/>
    <property type="match status" value="1"/>
</dbReference>
<dbReference type="PANTHER" id="PTHR22683">
    <property type="entry name" value="SPORULATION PROTEIN RELATED"/>
    <property type="match status" value="1"/>
</dbReference>
<sequence>MTAAEIEITPGSPQGVVEELVDDHETVPTAPEAETVSDDLSASPVVLVDQPSPADHDWLTEIEERTKNRLPIVPVWLRSKAEALAVMGWLVNHYAYVGAYHLTRSPKYLGRLAARSPRGAGKAVKAVVSWTFDTEGRPVRKLAAAGRDAEQYLKLSKAHDVRVRNRLIVSVSAAVVLALGAVLAMETAPTYSQWAALAGLVSLLGAVGTPADKRVFDRAVIPTQAQKLTSDLVLRALGALGIAELNKAVGKGGDGINFPAPITRDGPGWRADVDLPFGVTATDVMDKRARLASALRRPLGCVWPEPAAHIHPGRLVLWVGDQDMNKARQPLWPMTRTGQVDLFQPIPFGTDQRGRMVSVPLMYRNLLIGAMPGFGKTFALRVLLLGAALDPSAELRVFELKGTGDLKPLAKVSHHYASGAKDSTIEACVVSLREVYRDLERRADVIDGLPEDVCPENKVTPELAAQKALGLHPLVFAADEVQELFSHEEFGEEAAKLCTAIIKRGRALGVILLLATQRPDKDSMPTGVSANVLVRFCLKVAGQVENDMVLGTSAYRNGIRATTFTDQDLGIGYLLGVSTEARIVRSYYLDNPTSGRIADRARALREAAGTLSGYAVGQVPVEPVSYDLLADILTVVPAGEDKVWNSVVVDRLAELRPEVYGPWADQADEAKTAHLTAVLKPYGVKVGQVYRTVDGRGVNRRGITRGDVVEAVPKKIRRVR</sequence>
<proteinExistence type="predicted"/>
<evidence type="ECO:0000256" key="1">
    <source>
        <dbReference type="ARBA" id="ARBA00022741"/>
    </source>
</evidence>
<dbReference type="InterPro" id="IPR002543">
    <property type="entry name" value="FtsK_dom"/>
</dbReference>
<feature type="binding site" evidence="3">
    <location>
        <begin position="370"/>
        <end position="377"/>
    </location>
    <ligand>
        <name>ATP</name>
        <dbReference type="ChEBI" id="CHEBI:30616"/>
    </ligand>
</feature>
<organism evidence="6 7">
    <name type="scientific">Planomonospora venezuelensis</name>
    <dbReference type="NCBI Taxonomy" id="1999"/>
    <lineage>
        <taxon>Bacteria</taxon>
        <taxon>Bacillati</taxon>
        <taxon>Actinomycetota</taxon>
        <taxon>Actinomycetes</taxon>
        <taxon>Streptosporangiales</taxon>
        <taxon>Streptosporangiaceae</taxon>
        <taxon>Planomonospora</taxon>
    </lineage>
</organism>
<dbReference type="PANTHER" id="PTHR22683:SF41">
    <property type="entry name" value="DNA TRANSLOCASE FTSK"/>
    <property type="match status" value="1"/>
</dbReference>
<evidence type="ECO:0000313" key="6">
    <source>
        <dbReference type="EMBL" id="MBB5960863.1"/>
    </source>
</evidence>
<reference evidence="6 7" key="1">
    <citation type="submission" date="2020-08" db="EMBL/GenBank/DDBJ databases">
        <title>Genomic Encyclopedia of Type Strains, Phase III (KMG-III): the genomes of soil and plant-associated and newly described type strains.</title>
        <authorList>
            <person name="Whitman W."/>
        </authorList>
    </citation>
    <scope>NUCLEOTIDE SEQUENCE [LARGE SCALE GENOMIC DNA]</scope>
    <source>
        <strain evidence="6 7">CECT 3303</strain>
    </source>
</reference>
<dbReference type="Proteomes" id="UP000562352">
    <property type="component" value="Unassembled WGS sequence"/>
</dbReference>
<evidence type="ECO:0000256" key="4">
    <source>
        <dbReference type="SAM" id="Phobius"/>
    </source>
</evidence>
<dbReference type="SUPFAM" id="SSF52540">
    <property type="entry name" value="P-loop containing nucleoside triphosphate hydrolases"/>
    <property type="match status" value="1"/>
</dbReference>
<dbReference type="AlphaFoldDB" id="A0A841CVK4"/>
<dbReference type="EMBL" id="JACHJJ010000001">
    <property type="protein sequence ID" value="MBB5960863.1"/>
    <property type="molecule type" value="Genomic_DNA"/>
</dbReference>
<dbReference type="InterPro" id="IPR027417">
    <property type="entry name" value="P-loop_NTPase"/>
</dbReference>
<evidence type="ECO:0000259" key="5">
    <source>
        <dbReference type="PROSITE" id="PS50901"/>
    </source>
</evidence>
<evidence type="ECO:0000256" key="3">
    <source>
        <dbReference type="PROSITE-ProRule" id="PRU00289"/>
    </source>
</evidence>
<dbReference type="InterPro" id="IPR050206">
    <property type="entry name" value="FtsK/SpoIIIE/SftA"/>
</dbReference>
<gene>
    <name evidence="6" type="ORF">FHS22_000101</name>
</gene>
<keyword evidence="4" id="KW-1133">Transmembrane helix</keyword>
<name>A0A841CVK4_PLAVE</name>
<dbReference type="PROSITE" id="PS50901">
    <property type="entry name" value="FTSK"/>
    <property type="match status" value="1"/>
</dbReference>
<keyword evidence="4" id="KW-0472">Membrane</keyword>
<feature type="transmembrane region" description="Helical" evidence="4">
    <location>
        <begin position="167"/>
        <end position="185"/>
    </location>
</feature>
<dbReference type="GO" id="GO:0003677">
    <property type="term" value="F:DNA binding"/>
    <property type="evidence" value="ECO:0007669"/>
    <property type="project" value="InterPro"/>
</dbReference>
<keyword evidence="4" id="KW-0812">Transmembrane</keyword>
<feature type="domain" description="FtsK" evidence="5">
    <location>
        <begin position="343"/>
        <end position="547"/>
    </location>
</feature>
<keyword evidence="7" id="KW-1185">Reference proteome</keyword>
<protein>
    <submittedName>
        <fullName evidence="6">S-DNA-T family DNA segregation ATPase FtsK/SpoIIIE</fullName>
    </submittedName>
</protein>
<dbReference type="GO" id="GO:0005524">
    <property type="term" value="F:ATP binding"/>
    <property type="evidence" value="ECO:0007669"/>
    <property type="project" value="UniProtKB-UniRule"/>
</dbReference>
<evidence type="ECO:0000313" key="7">
    <source>
        <dbReference type="Proteomes" id="UP000562352"/>
    </source>
</evidence>
<accession>A0A841CVK4</accession>
<evidence type="ECO:0000256" key="2">
    <source>
        <dbReference type="ARBA" id="ARBA00022840"/>
    </source>
</evidence>
<keyword evidence="1 3" id="KW-0547">Nucleotide-binding</keyword>
<keyword evidence="2 3" id="KW-0067">ATP-binding</keyword>
<comment type="caution">
    <text evidence="6">The sequence shown here is derived from an EMBL/GenBank/DDBJ whole genome shotgun (WGS) entry which is preliminary data.</text>
</comment>